<evidence type="ECO:0000256" key="1">
    <source>
        <dbReference type="ARBA" id="ARBA00023125"/>
    </source>
</evidence>
<dbReference type="InterPro" id="IPR006600">
    <property type="entry name" value="HTH_CenpB_DNA-bd_dom"/>
</dbReference>
<dbReference type="PANTHER" id="PTHR19303">
    <property type="entry name" value="TRANSPOSON"/>
    <property type="match status" value="1"/>
</dbReference>
<proteinExistence type="predicted"/>
<accession>A0A4Q4MU79</accession>
<gene>
    <name evidence="3" type="ORF">AA0117_g13072</name>
</gene>
<keyword evidence="1" id="KW-0238">DNA-binding</keyword>
<protein>
    <recommendedName>
        <fullName evidence="2">HTH CENPB-type domain-containing protein</fullName>
    </recommendedName>
</protein>
<dbReference type="GO" id="GO:0005634">
    <property type="term" value="C:nucleus"/>
    <property type="evidence" value="ECO:0007669"/>
    <property type="project" value="TreeGrafter"/>
</dbReference>
<sequence>MDPIQEAIEYIESREAGDGFSYRQVLKIFGVDRTTLSRRHKGSQGTREAKIANQQRLNPQQEQEVVSYIDRATRDGLPPTGSILKNFGSAVAQQEVSDSWVKRFRRRHPDKLITKWDTGIDRERHVADSKYKYELYFNLLHSKIVEHGIDERNTYNMDEKGFFVGIANRRKRIFSKAVWEAGERTQAMRDGNREWITLLACVCASGDALPPALIY</sequence>
<dbReference type="PANTHER" id="PTHR19303:SF74">
    <property type="entry name" value="POGO TRANSPOSABLE ELEMENT WITH KRAB DOMAIN"/>
    <property type="match status" value="1"/>
</dbReference>
<evidence type="ECO:0000259" key="2">
    <source>
        <dbReference type="PROSITE" id="PS51253"/>
    </source>
</evidence>
<dbReference type="GO" id="GO:0003677">
    <property type="term" value="F:DNA binding"/>
    <property type="evidence" value="ECO:0007669"/>
    <property type="project" value="UniProtKB-KW"/>
</dbReference>
<dbReference type="PROSITE" id="PS51253">
    <property type="entry name" value="HTH_CENPB"/>
    <property type="match status" value="1"/>
</dbReference>
<reference evidence="4" key="1">
    <citation type="journal article" date="2019" name="bioRxiv">
        <title>Genomics, evolutionary history and diagnostics of the Alternaria alternata species group including apple and Asian pear pathotypes.</title>
        <authorList>
            <person name="Armitage A.D."/>
            <person name="Cockerton H.M."/>
            <person name="Sreenivasaprasad S."/>
            <person name="Woodhall J.W."/>
            <person name="Lane C.R."/>
            <person name="Harrison R.J."/>
            <person name="Clarkson J.P."/>
        </authorList>
    </citation>
    <scope>NUCLEOTIDE SEQUENCE [LARGE SCALE GENOMIC DNA]</scope>
    <source>
        <strain evidence="4">FERA 1177</strain>
    </source>
</reference>
<comment type="caution">
    <text evidence="3">The sequence shown here is derived from an EMBL/GenBank/DDBJ whole genome shotgun (WGS) entry which is preliminary data.</text>
</comment>
<dbReference type="InterPro" id="IPR050863">
    <property type="entry name" value="CenT-Element_Derived"/>
</dbReference>
<dbReference type="Pfam" id="PF03221">
    <property type="entry name" value="HTH_Tnp_Tc5"/>
    <property type="match status" value="1"/>
</dbReference>
<dbReference type="AlphaFoldDB" id="A0A4Q4MU79"/>
<dbReference type="SMART" id="SM00674">
    <property type="entry name" value="CENPB"/>
    <property type="match status" value="1"/>
</dbReference>
<feature type="domain" description="HTH CENPB-type" evidence="2">
    <location>
        <begin position="49"/>
        <end position="114"/>
    </location>
</feature>
<organism evidence="3 4">
    <name type="scientific">Alternaria alternata</name>
    <name type="common">Alternaria rot fungus</name>
    <name type="synonym">Torula alternata</name>
    <dbReference type="NCBI Taxonomy" id="5599"/>
    <lineage>
        <taxon>Eukaryota</taxon>
        <taxon>Fungi</taxon>
        <taxon>Dikarya</taxon>
        <taxon>Ascomycota</taxon>
        <taxon>Pezizomycotina</taxon>
        <taxon>Dothideomycetes</taxon>
        <taxon>Pleosporomycetidae</taxon>
        <taxon>Pleosporales</taxon>
        <taxon>Pleosporineae</taxon>
        <taxon>Pleosporaceae</taxon>
        <taxon>Alternaria</taxon>
        <taxon>Alternaria sect. Alternaria</taxon>
        <taxon>Alternaria alternata complex</taxon>
    </lineage>
</organism>
<dbReference type="Proteomes" id="UP000291422">
    <property type="component" value="Unassembled WGS sequence"/>
</dbReference>
<dbReference type="VEuPathDB" id="FungiDB:CC77DRAFT_849744"/>
<name>A0A4Q4MU79_ALTAL</name>
<evidence type="ECO:0000313" key="3">
    <source>
        <dbReference type="EMBL" id="RYN60378.1"/>
    </source>
</evidence>
<evidence type="ECO:0000313" key="4">
    <source>
        <dbReference type="Proteomes" id="UP000291422"/>
    </source>
</evidence>
<dbReference type="EMBL" id="PDXD01000125">
    <property type="protein sequence ID" value="RYN60378.1"/>
    <property type="molecule type" value="Genomic_DNA"/>
</dbReference>